<reference evidence="2 3" key="1">
    <citation type="submission" date="2018-06" db="EMBL/GenBank/DDBJ databases">
        <authorList>
            <consortium name="Pathogen Informatics"/>
            <person name="Doyle S."/>
        </authorList>
    </citation>
    <scope>NUCLEOTIDE SEQUENCE [LARGE SCALE GENOMIC DNA]</scope>
    <source>
        <strain evidence="2 3">NCTC13533</strain>
    </source>
</reference>
<evidence type="ECO:0000313" key="2">
    <source>
        <dbReference type="EMBL" id="STC94012.1"/>
    </source>
</evidence>
<evidence type="ECO:0000313" key="1">
    <source>
        <dbReference type="EMBL" id="AZA49205.1"/>
    </source>
</evidence>
<keyword evidence="4" id="KW-1185">Reference proteome</keyword>
<dbReference type="OrthoDB" id="1274677at2"/>
<organism evidence="2 3">
    <name type="scientific">Chryseobacterium carnipullorum</name>
    <dbReference type="NCBI Taxonomy" id="1124835"/>
    <lineage>
        <taxon>Bacteria</taxon>
        <taxon>Pseudomonadati</taxon>
        <taxon>Bacteroidota</taxon>
        <taxon>Flavobacteriia</taxon>
        <taxon>Flavobacteriales</taxon>
        <taxon>Weeksellaceae</taxon>
        <taxon>Chryseobacterium group</taxon>
        <taxon>Chryseobacterium</taxon>
    </lineage>
</organism>
<dbReference type="EMBL" id="CP033920">
    <property type="protein sequence ID" value="AZA49205.1"/>
    <property type="molecule type" value="Genomic_DNA"/>
</dbReference>
<evidence type="ECO:0000313" key="4">
    <source>
        <dbReference type="Proteomes" id="UP000273270"/>
    </source>
</evidence>
<dbReference type="Proteomes" id="UP000255224">
    <property type="component" value="Unassembled WGS sequence"/>
</dbReference>
<name>A0A376DS67_CHRCU</name>
<gene>
    <name evidence="1" type="ORF">EG346_13920</name>
    <name evidence="2" type="ORF">NCTC13533_01236</name>
</gene>
<evidence type="ECO:0000313" key="3">
    <source>
        <dbReference type="Proteomes" id="UP000255224"/>
    </source>
</evidence>
<dbReference type="EMBL" id="UFVQ01000003">
    <property type="protein sequence ID" value="STC94012.1"/>
    <property type="molecule type" value="Genomic_DNA"/>
</dbReference>
<sequence>MKINLLPVIFFFPLLGYAQVGINTVMPSATLDVIAKDPTGTTTNVDGMLIPRVDRQRAQSMTGVPTSTLVYVNSIATGTQAGTAVNIDAVGYYYYNGSNWVKISPPLNIYNTNGTLTGNRTVTQGANTLAFASGIVNGFSVANSTLSVDGANGRIGIGSNAPTKKLHVEGSQFLNAAVTVAATNDAFDINIGQDGFSYGNRIDNFGINMRTASTADPGSVARINFGDVSTGTISGLGNRYLSFSVGKPLNELMYLTNINSGAVGIRTITPQKSLHVNGSLQVVNEINVGGSATAAGSAGTTGQVLTSSGAGAAPSWQSLNTVSGTIASANYVQGTTALTVASGTTADVPGVTITLTVPAGKTQTFLFTVLGYATQFPNGITSQGTFNLLQNNVKISSAYAAKYGPAGGGGLQDIPIPVTFLKSVTLPAGTYTFKIQYSAWSGSATVNVDPNTYAGYNGDTEAMLTKMQVLVYNN</sequence>
<proteinExistence type="predicted"/>
<dbReference type="AlphaFoldDB" id="A0A376DS67"/>
<dbReference type="Proteomes" id="UP000273270">
    <property type="component" value="Chromosome"/>
</dbReference>
<dbReference type="KEGG" id="ccau:EG346_13920"/>
<accession>A0A376DS67</accession>
<reference evidence="4" key="3">
    <citation type="submission" date="2018-11" db="EMBL/GenBank/DDBJ databases">
        <title>Proposal to divide the Flavobacteriaceae and reorganize its genera based on Amino Acid Identity values calculated from whole genome sequences.</title>
        <authorList>
            <person name="Nicholson A.C."/>
            <person name="Gulvik C.A."/>
            <person name="Whitney A.M."/>
            <person name="Humrighouse B.W."/>
            <person name="Bell M."/>
            <person name="Holmes B."/>
            <person name="Steigerwalt A.G."/>
            <person name="Villarma A."/>
            <person name="Sheth M."/>
            <person name="Batra D."/>
            <person name="Pryor J."/>
            <person name="Bernardet J.-F."/>
            <person name="Hugo C."/>
            <person name="Kampfer P."/>
            <person name="Newman J."/>
            <person name="McQuiston J.R."/>
        </authorList>
    </citation>
    <scope>NUCLEOTIDE SEQUENCE [LARGE SCALE GENOMIC DNA]</scope>
    <source>
        <strain evidence="4">G0188</strain>
    </source>
</reference>
<accession>A0A3G6M767</accession>
<dbReference type="RefSeq" id="WP_123879294.1">
    <property type="nucleotide sequence ID" value="NZ_CP033920.1"/>
</dbReference>
<protein>
    <submittedName>
        <fullName evidence="2">Uncharacterized protein</fullName>
    </submittedName>
</protein>
<reference evidence="1" key="2">
    <citation type="submission" date="2018-11" db="EMBL/GenBank/DDBJ databases">
        <title>Proposal to divide the Flavobacteriaceae and reorganize its genera based on Amino Acid Identity values calculated from whole genome sequences.</title>
        <authorList>
            <person name="Nicholson A.C."/>
            <person name="Gulvik C.A."/>
            <person name="Whitney A.M."/>
            <person name="Humrighouse B.W."/>
            <person name="Bell M."/>
            <person name="Holmes B."/>
            <person name="Steigerwalt A."/>
            <person name="Villarma A."/>
            <person name="Sheth M."/>
            <person name="Batra D."/>
            <person name="Pryor J."/>
            <person name="Bernardet J.-F."/>
            <person name="Hugo C."/>
            <person name="Kampfer P."/>
            <person name="Newman J."/>
            <person name="Mcquiston J.R."/>
        </authorList>
    </citation>
    <scope>NUCLEOTIDE SEQUENCE [LARGE SCALE GENOMIC DNA]</scope>
    <source>
        <strain evidence="1">G0188</strain>
    </source>
</reference>